<dbReference type="InterPro" id="IPR005412">
    <property type="entry name" value="Fis_DNA-bd"/>
</dbReference>
<evidence type="ECO:0000313" key="5">
    <source>
        <dbReference type="EMBL" id="CUA93460.1"/>
    </source>
</evidence>
<dbReference type="InterPro" id="IPR009057">
    <property type="entry name" value="Homeodomain-like_sf"/>
</dbReference>
<dbReference type="RefSeq" id="WP_055449190.1">
    <property type="nucleotide sequence ID" value="NZ_CYHF01000001.1"/>
</dbReference>
<evidence type="ECO:0000256" key="1">
    <source>
        <dbReference type="ARBA" id="ARBA00008559"/>
    </source>
</evidence>
<protein>
    <recommendedName>
        <fullName evidence="3">Putative Fis-like DNA-binding protein</fullName>
    </recommendedName>
</protein>
<organism evidence="5 6">
    <name type="scientific">Thiomonas bhubaneswarensis</name>
    <dbReference type="NCBI Taxonomy" id="339866"/>
    <lineage>
        <taxon>Bacteria</taxon>
        <taxon>Pseudomonadati</taxon>
        <taxon>Pseudomonadota</taxon>
        <taxon>Betaproteobacteria</taxon>
        <taxon>Burkholderiales</taxon>
        <taxon>Thiomonas</taxon>
    </lineage>
</organism>
<dbReference type="AlphaFoldDB" id="A0A0K6HRB2"/>
<dbReference type="GO" id="GO:0006355">
    <property type="term" value="P:regulation of DNA-templated transcription"/>
    <property type="evidence" value="ECO:0007669"/>
    <property type="project" value="InterPro"/>
</dbReference>
<dbReference type="STRING" id="339866.GCA_001418255_00235"/>
<keyword evidence="2 5" id="KW-0238">DNA-binding</keyword>
<dbReference type="OrthoDB" id="9802388at2"/>
<evidence type="ECO:0000313" key="6">
    <source>
        <dbReference type="Proteomes" id="UP000183649"/>
    </source>
</evidence>
<dbReference type="PANTHER" id="PTHR47918:SF1">
    <property type="entry name" value="DNA-BINDING PROTEIN FIS"/>
    <property type="match status" value="1"/>
</dbReference>
<comment type="similarity">
    <text evidence="1">Belongs to the transcriptional regulatory Fis family.</text>
</comment>
<accession>A0A0K6HRB2</accession>
<name>A0A0K6HRB2_9BURK</name>
<evidence type="ECO:0000259" key="4">
    <source>
        <dbReference type="Pfam" id="PF02954"/>
    </source>
</evidence>
<dbReference type="GO" id="GO:0043565">
    <property type="term" value="F:sequence-specific DNA binding"/>
    <property type="evidence" value="ECO:0007669"/>
    <property type="project" value="InterPro"/>
</dbReference>
<sequence>MSAAPRKTTLEQCVVDSLEAYFNDLGGSEPHGIHTMVMQAVEKPLLATVMKHAEGNQSLAARWLDINRNTLRKKLAEHKLL</sequence>
<evidence type="ECO:0000256" key="2">
    <source>
        <dbReference type="ARBA" id="ARBA00023125"/>
    </source>
</evidence>
<dbReference type="PRINTS" id="PR01590">
    <property type="entry name" value="HTHFIS"/>
</dbReference>
<feature type="domain" description="DNA binding HTH" evidence="4">
    <location>
        <begin position="40"/>
        <end position="77"/>
    </location>
</feature>
<dbReference type="PANTHER" id="PTHR47918">
    <property type="entry name" value="DNA-BINDING PROTEIN FIS"/>
    <property type="match status" value="1"/>
</dbReference>
<dbReference type="InterPro" id="IPR050207">
    <property type="entry name" value="Trans_regulatory_Fis"/>
</dbReference>
<evidence type="ECO:0000256" key="3">
    <source>
        <dbReference type="ARBA" id="ARBA00029540"/>
    </source>
</evidence>
<dbReference type="InterPro" id="IPR002197">
    <property type="entry name" value="HTH_Fis"/>
</dbReference>
<dbReference type="EMBL" id="CYHF01000001">
    <property type="protein sequence ID" value="CUA93460.1"/>
    <property type="molecule type" value="Genomic_DNA"/>
</dbReference>
<dbReference type="PIRSF" id="PIRSF002097">
    <property type="entry name" value="DNA-binding_Fis"/>
    <property type="match status" value="1"/>
</dbReference>
<proteinExistence type="inferred from homology"/>
<dbReference type="Pfam" id="PF02954">
    <property type="entry name" value="HTH_8"/>
    <property type="match status" value="1"/>
</dbReference>
<reference evidence="6" key="1">
    <citation type="submission" date="2015-08" db="EMBL/GenBank/DDBJ databases">
        <authorList>
            <person name="Varghese N."/>
        </authorList>
    </citation>
    <scope>NUCLEOTIDE SEQUENCE [LARGE SCALE GENOMIC DNA]</scope>
    <source>
        <strain evidence="6">DSM 18181</strain>
    </source>
</reference>
<dbReference type="SUPFAM" id="SSF46689">
    <property type="entry name" value="Homeodomain-like"/>
    <property type="match status" value="1"/>
</dbReference>
<dbReference type="Gene3D" id="1.10.10.60">
    <property type="entry name" value="Homeodomain-like"/>
    <property type="match status" value="1"/>
</dbReference>
<keyword evidence="6" id="KW-1185">Reference proteome</keyword>
<dbReference type="Proteomes" id="UP000183649">
    <property type="component" value="Unassembled WGS sequence"/>
</dbReference>
<gene>
    <name evidence="5" type="ORF">Ga0061069_101237</name>
</gene>